<dbReference type="RefSeq" id="WP_019348343.1">
    <property type="nucleotide sequence ID" value="NZ_JAGIOP010000002.1"/>
</dbReference>
<dbReference type="PROSITE" id="PS51154">
    <property type="entry name" value="MACRO"/>
    <property type="match status" value="1"/>
</dbReference>
<evidence type="ECO:0000259" key="2">
    <source>
        <dbReference type="PROSITE" id="PS51154"/>
    </source>
</evidence>
<evidence type="ECO:0000256" key="1">
    <source>
        <dbReference type="ARBA" id="ARBA00035885"/>
    </source>
</evidence>
<dbReference type="PANTHER" id="PTHR12521:SF0">
    <property type="entry name" value="ADP-RIBOSE GLYCOHYDROLASE OARD1"/>
    <property type="match status" value="1"/>
</dbReference>
<dbReference type="PANTHER" id="PTHR12521">
    <property type="entry name" value="PROTEIN C6ORF130"/>
    <property type="match status" value="1"/>
</dbReference>
<dbReference type="InterPro" id="IPR050892">
    <property type="entry name" value="ADP-ribose_metab_enzymes"/>
</dbReference>
<proteinExistence type="predicted"/>
<evidence type="ECO:0000313" key="3">
    <source>
        <dbReference type="EMBL" id="MBP2451967.1"/>
    </source>
</evidence>
<comment type="caution">
    <text evidence="3">The sequence shown here is derived from an EMBL/GenBank/DDBJ whole genome shotgun (WGS) entry which is preliminary data.</text>
</comment>
<sequence length="182" mass="19006">MNGSDVAESADVAPQFISICHVPLNYQPSERENHMSFTIETGDLFAHPSEALAHGVNCIGVAGAGVAAIMKQRHPNAIHQYEVLARRGELPVGGAMICPQGPGDMTIIHCASQYEPGPDARPEWLRSSLTVGLELAVSHGIASVALPLIGGGIGGLDPKEAEQIIREVAESSSVAVTLVLLG</sequence>
<dbReference type="Pfam" id="PF01661">
    <property type="entry name" value="Macro"/>
    <property type="match status" value="1"/>
</dbReference>
<reference evidence="3 4" key="1">
    <citation type="submission" date="2021-03" db="EMBL/GenBank/DDBJ databases">
        <title>Sequencing the genomes of 1000 actinobacteria strains.</title>
        <authorList>
            <person name="Klenk H.-P."/>
        </authorList>
    </citation>
    <scope>NUCLEOTIDE SEQUENCE [LARGE SCALE GENOMIC DNA]</scope>
    <source>
        <strain evidence="3 4">DSM 46713</strain>
    </source>
</reference>
<gene>
    <name evidence="3" type="ORF">JOF57_001880</name>
</gene>
<dbReference type="Proteomes" id="UP000694460">
    <property type="component" value="Unassembled WGS sequence"/>
</dbReference>
<dbReference type="InterPro" id="IPR002589">
    <property type="entry name" value="Macro_dom"/>
</dbReference>
<organism evidence="3 4">
    <name type="scientific">Mycolicibacterium lutetiense</name>
    <dbReference type="NCBI Taxonomy" id="1641992"/>
    <lineage>
        <taxon>Bacteria</taxon>
        <taxon>Bacillati</taxon>
        <taxon>Actinomycetota</taxon>
        <taxon>Actinomycetes</taxon>
        <taxon>Mycobacteriales</taxon>
        <taxon>Mycobacteriaceae</taxon>
        <taxon>Mycolicibacterium</taxon>
    </lineage>
</organism>
<dbReference type="SMART" id="SM00506">
    <property type="entry name" value="A1pp"/>
    <property type="match status" value="1"/>
</dbReference>
<name>A0ABS4ZR46_9MYCO</name>
<feature type="domain" description="Macro" evidence="2">
    <location>
        <begin position="24"/>
        <end position="182"/>
    </location>
</feature>
<keyword evidence="4" id="KW-1185">Reference proteome</keyword>
<dbReference type="EMBL" id="JAGIOP010000002">
    <property type="protein sequence ID" value="MBP2451967.1"/>
    <property type="molecule type" value="Genomic_DNA"/>
</dbReference>
<accession>A0ABS4ZR46</accession>
<evidence type="ECO:0000313" key="4">
    <source>
        <dbReference type="Proteomes" id="UP000694460"/>
    </source>
</evidence>
<protein>
    <submittedName>
        <fullName evidence="3">O-acetyl-ADP-ribose deacetylase (Regulator of RNase III)</fullName>
    </submittedName>
</protein>
<comment type="catalytic activity">
    <reaction evidence="1">
        <text>an N-(ADP-alpha-D-ribosyl)-thymidine in DNA + H2O = a thymidine in DNA + ADP-D-ribose</text>
        <dbReference type="Rhea" id="RHEA:71655"/>
        <dbReference type="Rhea" id="RHEA-COMP:13556"/>
        <dbReference type="Rhea" id="RHEA-COMP:18051"/>
        <dbReference type="ChEBI" id="CHEBI:15377"/>
        <dbReference type="ChEBI" id="CHEBI:57967"/>
        <dbReference type="ChEBI" id="CHEBI:137386"/>
        <dbReference type="ChEBI" id="CHEBI:191199"/>
    </reaction>
    <physiologicalReaction direction="left-to-right" evidence="1">
        <dbReference type="Rhea" id="RHEA:71656"/>
    </physiologicalReaction>
</comment>